<feature type="transmembrane region" description="Helical" evidence="7">
    <location>
        <begin position="173"/>
        <end position="193"/>
    </location>
</feature>
<feature type="transmembrane region" description="Helical" evidence="7">
    <location>
        <begin position="384"/>
        <end position="402"/>
    </location>
</feature>
<evidence type="ECO:0000256" key="7">
    <source>
        <dbReference type="SAM" id="Phobius"/>
    </source>
</evidence>
<dbReference type="PANTHER" id="PTHR30250">
    <property type="entry name" value="PST FAMILY PREDICTED COLANIC ACID TRANSPORTER"/>
    <property type="match status" value="1"/>
</dbReference>
<comment type="similarity">
    <text evidence="2">Belongs to the polysaccharide synthase family.</text>
</comment>
<evidence type="ECO:0000256" key="6">
    <source>
        <dbReference type="ARBA" id="ARBA00023136"/>
    </source>
</evidence>
<dbReference type="RefSeq" id="WP_106041157.1">
    <property type="nucleotide sequence ID" value="NZ_CP027231.1"/>
</dbReference>
<proteinExistence type="inferred from homology"/>
<keyword evidence="9" id="KW-1185">Reference proteome</keyword>
<keyword evidence="4 7" id="KW-0812">Transmembrane</keyword>
<reference evidence="8 9" key="1">
    <citation type="submission" date="2018-02" db="EMBL/GenBank/DDBJ databases">
        <authorList>
            <person name="Holder M.E."/>
            <person name="Ajami N.J."/>
            <person name="Petrosino J.F."/>
        </authorList>
    </citation>
    <scope>NUCLEOTIDE SEQUENCE [LARGE SCALE GENOMIC DNA]</scope>
    <source>
        <strain evidence="8 9">ATCC 33285</strain>
    </source>
</reference>
<keyword evidence="6 7" id="KW-0472">Membrane</keyword>
<dbReference type="CDD" id="cd13127">
    <property type="entry name" value="MATE_tuaB_like"/>
    <property type="match status" value="1"/>
</dbReference>
<feature type="transmembrane region" description="Helical" evidence="7">
    <location>
        <begin position="117"/>
        <end position="137"/>
    </location>
</feature>
<evidence type="ECO:0000313" key="8">
    <source>
        <dbReference type="EMBL" id="AVM52857.1"/>
    </source>
</evidence>
<evidence type="ECO:0000256" key="4">
    <source>
        <dbReference type="ARBA" id="ARBA00022692"/>
    </source>
</evidence>
<feature type="transmembrane region" description="Helical" evidence="7">
    <location>
        <begin position="82"/>
        <end position="105"/>
    </location>
</feature>
<feature type="transmembrane region" description="Helical" evidence="7">
    <location>
        <begin position="44"/>
        <end position="70"/>
    </location>
</feature>
<dbReference type="InterPro" id="IPR050833">
    <property type="entry name" value="Poly_Biosynth_Transport"/>
</dbReference>
<protein>
    <submittedName>
        <fullName evidence="8">Flippase</fullName>
    </submittedName>
</protein>
<dbReference type="EMBL" id="CP027231">
    <property type="protein sequence ID" value="AVM52857.1"/>
    <property type="molecule type" value="Genomic_DNA"/>
</dbReference>
<feature type="transmembrane region" description="Helical" evidence="7">
    <location>
        <begin position="14"/>
        <end position="38"/>
    </location>
</feature>
<evidence type="ECO:0000256" key="1">
    <source>
        <dbReference type="ARBA" id="ARBA00004651"/>
    </source>
</evidence>
<feature type="transmembrane region" description="Helical" evidence="7">
    <location>
        <begin position="290"/>
        <end position="309"/>
    </location>
</feature>
<accession>A0ABM6T860</accession>
<organism evidence="8 9">
    <name type="scientific">Bacteroides zoogleoformans</name>
    <dbReference type="NCBI Taxonomy" id="28119"/>
    <lineage>
        <taxon>Bacteria</taxon>
        <taxon>Pseudomonadati</taxon>
        <taxon>Bacteroidota</taxon>
        <taxon>Bacteroidia</taxon>
        <taxon>Bacteroidales</taxon>
        <taxon>Bacteroidaceae</taxon>
        <taxon>Bacteroides</taxon>
    </lineage>
</organism>
<feature type="transmembrane region" description="Helical" evidence="7">
    <location>
        <begin position="149"/>
        <end position="167"/>
    </location>
</feature>
<evidence type="ECO:0000256" key="5">
    <source>
        <dbReference type="ARBA" id="ARBA00022989"/>
    </source>
</evidence>
<keyword evidence="5 7" id="KW-1133">Transmembrane helix</keyword>
<feature type="transmembrane region" description="Helical" evidence="7">
    <location>
        <begin position="442"/>
        <end position="461"/>
    </location>
</feature>
<sequence length="481" mass="53811">MNETSLKEKTAKGLLWGGFSNGMQQLLNLVFGIVLARLLDVSDYGMVGMLTIFSAIAAALQEGGFISALTNRKEVSHKDYNAVFWFSTLCGTTLYVLLFFAAPLIADFYKTPELVPLSRLSFLGFVISSLSIAPRAYLFRNLKIKETTVVSLSALCVSGVVGIILAANGFAYWGIALQSIAFVTMVTILNFYFSRWHPTLQLDFTPIREMIGFSSKMIVTNVFTIINNNLLSVLLGRFYSEREVGNFTQANKWNGMGHNTITGMINGIAQPVFTRVTDDKPRQLAVFRKLLRFTAFVSFPAMFGLSLIARELIVIAVTEKWLGSVYIMQILCIWGAFIPVINLFSNLVISRGHSSIYMWNTICLSVLQLVAVCAMYPFGLEWMLRVFVGINIGWLFVWFGFVRREIGLKAGDMLKDLSPYLLLSAALVTAACYIARPIENLYLSLITKVVFVAGLYALTLWKLQSVIFKESVEFLLKKKKP</sequence>
<dbReference type="PANTHER" id="PTHR30250:SF10">
    <property type="entry name" value="LIPOPOLYSACCHARIDE BIOSYNTHESIS PROTEIN WZXC"/>
    <property type="match status" value="1"/>
</dbReference>
<feature type="transmembrane region" description="Helical" evidence="7">
    <location>
        <begin position="356"/>
        <end position="378"/>
    </location>
</feature>
<gene>
    <name evidence="8" type="ORF">C4H11_07835</name>
</gene>
<feature type="transmembrane region" description="Helical" evidence="7">
    <location>
        <begin position="321"/>
        <end position="344"/>
    </location>
</feature>
<name>A0ABM6T860_9BACE</name>
<evidence type="ECO:0000256" key="2">
    <source>
        <dbReference type="ARBA" id="ARBA00007430"/>
    </source>
</evidence>
<comment type="subcellular location">
    <subcellularLocation>
        <location evidence="1">Cell membrane</location>
        <topology evidence="1">Multi-pass membrane protein</topology>
    </subcellularLocation>
</comment>
<feature type="transmembrane region" description="Helical" evidence="7">
    <location>
        <begin position="417"/>
        <end position="436"/>
    </location>
</feature>
<dbReference type="Pfam" id="PF13440">
    <property type="entry name" value="Polysacc_synt_3"/>
    <property type="match status" value="1"/>
</dbReference>
<evidence type="ECO:0000313" key="9">
    <source>
        <dbReference type="Proteomes" id="UP000238304"/>
    </source>
</evidence>
<evidence type="ECO:0000256" key="3">
    <source>
        <dbReference type="ARBA" id="ARBA00022475"/>
    </source>
</evidence>
<keyword evidence="3" id="KW-1003">Cell membrane</keyword>
<dbReference type="Proteomes" id="UP000238304">
    <property type="component" value="Chromosome"/>
</dbReference>